<reference evidence="5" key="1">
    <citation type="journal article" date="2018" name="Genome Biol. Evol.">
        <title>Nephromyces encodes a urate metabolism pathway and predicted peroxisomes, demonstrating these are not ancient losses of apicomplexans.</title>
        <authorList>
            <person name="Paight C."/>
            <person name="Slamovits C.H."/>
            <person name="Saffo M.B."/>
            <person name="Lane C.E."/>
        </authorList>
    </citation>
    <scope>NUCLEOTIDE SEQUENCE</scope>
    <source>
        <strain evidence="5">Neph75</strain>
    </source>
</reference>
<dbReference type="InterPro" id="IPR029752">
    <property type="entry name" value="D-isomer_DH_CS1"/>
</dbReference>
<sequence>MIQENNQPMFKVLVADPIDNAGLSILKKFALIHIYTKHTEEELMMCIHDYDALIVRSSTYVSSKIIKNATNLKIIGRAGVGVDNIDVQTATQAGVYVVCSPLGNTIAAAEHTLALMLTLSRNITNANNSIREGKWERSKFIGIQLQHKILGIIGLGQVGSHVAQVAIAMQMTVLCYDPYVNKEKCNSLGCQLCTLDELLRESDYISLHVPLVEKTKHLICKKLLN</sequence>
<organism evidence="5">
    <name type="scientific">Nephromyces sp. MMRI</name>
    <dbReference type="NCBI Taxonomy" id="2496275"/>
    <lineage>
        <taxon>Eukaryota</taxon>
        <taxon>Sar</taxon>
        <taxon>Alveolata</taxon>
        <taxon>Apicomplexa</taxon>
        <taxon>Aconoidasida</taxon>
        <taxon>Nephromycida</taxon>
        <taxon>Nephromyces</taxon>
    </lineage>
</organism>
<dbReference type="PANTHER" id="PTHR42789:SF1">
    <property type="entry name" value="D-ISOMER SPECIFIC 2-HYDROXYACID DEHYDROGENASE FAMILY PROTEIN (AFU_ORTHOLOGUE AFUA_6G10090)"/>
    <property type="match status" value="1"/>
</dbReference>
<dbReference type="SUPFAM" id="SSF51735">
    <property type="entry name" value="NAD(P)-binding Rossmann-fold domains"/>
    <property type="match status" value="1"/>
</dbReference>
<dbReference type="GO" id="GO:0016616">
    <property type="term" value="F:oxidoreductase activity, acting on the CH-OH group of donors, NAD or NADP as acceptor"/>
    <property type="evidence" value="ECO:0007669"/>
    <property type="project" value="InterPro"/>
</dbReference>
<comment type="similarity">
    <text evidence="1">Belongs to the D-isomer specific 2-hydroxyacid dehydrogenase family.</text>
</comment>
<evidence type="ECO:0000313" key="5">
    <source>
        <dbReference type="EMBL" id="AZL94525.1"/>
    </source>
</evidence>
<dbReference type="EMBL" id="MK265844">
    <property type="protein sequence ID" value="AZL94525.1"/>
    <property type="molecule type" value="mRNA"/>
</dbReference>
<evidence type="ECO:0000256" key="2">
    <source>
        <dbReference type="ARBA" id="ARBA00023002"/>
    </source>
</evidence>
<evidence type="ECO:0000256" key="1">
    <source>
        <dbReference type="ARBA" id="ARBA00005854"/>
    </source>
</evidence>
<dbReference type="AlphaFoldDB" id="A0A3S8V369"/>
<dbReference type="FunFam" id="3.40.50.720:FF:000038">
    <property type="entry name" value="D-3-phosphoglycerate dehydrogenase"/>
    <property type="match status" value="1"/>
</dbReference>
<dbReference type="Gene3D" id="3.40.50.720">
    <property type="entry name" value="NAD(P)-binding Rossmann-like Domain"/>
    <property type="match status" value="2"/>
</dbReference>
<evidence type="ECO:0000259" key="4">
    <source>
        <dbReference type="Pfam" id="PF02826"/>
    </source>
</evidence>
<protein>
    <submittedName>
        <fullName evidence="5">Haptoglobin-related protein</fullName>
    </submittedName>
</protein>
<feature type="domain" description="D-isomer specific 2-hydroxyacid dehydrogenase NAD-binding" evidence="4">
    <location>
        <begin position="113"/>
        <end position="224"/>
    </location>
</feature>
<dbReference type="InterPro" id="IPR050857">
    <property type="entry name" value="D-2-hydroxyacid_DH"/>
</dbReference>
<dbReference type="SUPFAM" id="SSF52283">
    <property type="entry name" value="Formate/glycerate dehydrogenase catalytic domain-like"/>
    <property type="match status" value="1"/>
</dbReference>
<dbReference type="GO" id="GO:0051287">
    <property type="term" value="F:NAD binding"/>
    <property type="evidence" value="ECO:0007669"/>
    <property type="project" value="InterPro"/>
</dbReference>
<dbReference type="InterPro" id="IPR036291">
    <property type="entry name" value="NAD(P)-bd_dom_sf"/>
</dbReference>
<evidence type="ECO:0000256" key="3">
    <source>
        <dbReference type="ARBA" id="ARBA00023027"/>
    </source>
</evidence>
<accession>A0A3S8V369</accession>
<proteinExistence type="evidence at transcript level"/>
<name>A0A3S8V369_9APIC</name>
<dbReference type="Pfam" id="PF02826">
    <property type="entry name" value="2-Hacid_dh_C"/>
    <property type="match status" value="1"/>
</dbReference>
<dbReference type="InterPro" id="IPR006140">
    <property type="entry name" value="D-isomer_DH_NAD-bd"/>
</dbReference>
<keyword evidence="3" id="KW-0520">NAD</keyword>
<dbReference type="PANTHER" id="PTHR42789">
    <property type="entry name" value="D-ISOMER SPECIFIC 2-HYDROXYACID DEHYDROGENASE FAMILY PROTEIN (AFU_ORTHOLOGUE AFUA_6G10090)"/>
    <property type="match status" value="1"/>
</dbReference>
<dbReference type="PROSITE" id="PS00065">
    <property type="entry name" value="D_2_HYDROXYACID_DH_1"/>
    <property type="match status" value="1"/>
</dbReference>
<keyword evidence="2" id="KW-0560">Oxidoreductase</keyword>